<keyword evidence="1" id="KW-0808">Transferase</keyword>
<reference evidence="2" key="2">
    <citation type="journal article" date="2023" name="MicrobiologyOpen">
        <title>Genomics of the tumorigenes clade of the family Rhizobiaceae and description of Rhizobium rhododendri sp. nov.</title>
        <authorList>
            <person name="Kuzmanovic N."/>
            <person name="diCenzo G.C."/>
            <person name="Bunk B."/>
            <person name="Sproeer C."/>
            <person name="Fruehling A."/>
            <person name="Neumann-Schaal M."/>
            <person name="Overmann J."/>
            <person name="Smalla K."/>
        </authorList>
    </citation>
    <scope>NUCLEOTIDE SEQUENCE [LARGE SCALE GENOMIC DNA]</scope>
    <source>
        <strain evidence="2">1078</strain>
        <plasmid evidence="2">pRt1078</plasmid>
    </source>
</reference>
<protein>
    <submittedName>
        <fullName evidence="1">Class I SAM-dependent methyltransferase</fullName>
    </submittedName>
</protein>
<dbReference type="Proteomes" id="UP000249499">
    <property type="component" value="Plasmid pRt1078"/>
</dbReference>
<dbReference type="GO" id="GO:0008168">
    <property type="term" value="F:methyltransferase activity"/>
    <property type="evidence" value="ECO:0007669"/>
    <property type="project" value="UniProtKB-KW"/>
</dbReference>
<organism evidence="1 2">
    <name type="scientific">Rhizobium tumorigenes</name>
    <dbReference type="NCBI Taxonomy" id="2041385"/>
    <lineage>
        <taxon>Bacteria</taxon>
        <taxon>Pseudomonadati</taxon>
        <taxon>Pseudomonadota</taxon>
        <taxon>Alphaproteobacteria</taxon>
        <taxon>Hyphomicrobiales</taxon>
        <taxon>Rhizobiaceae</taxon>
        <taxon>Rhizobium/Agrobacterium group</taxon>
        <taxon>Rhizobium</taxon>
    </lineage>
</organism>
<dbReference type="CDD" id="cd02440">
    <property type="entry name" value="AdoMet_MTases"/>
    <property type="match status" value="1"/>
</dbReference>
<dbReference type="RefSeq" id="WP_161959380.1">
    <property type="nucleotide sequence ID" value="NZ_CP117256.1"/>
</dbReference>
<dbReference type="KEGG" id="rtu:PR017_20615"/>
<evidence type="ECO:0000313" key="1">
    <source>
        <dbReference type="EMBL" id="WFR97604.1"/>
    </source>
</evidence>
<dbReference type="EMBL" id="CP117256">
    <property type="protein sequence ID" value="WFR97604.1"/>
    <property type="molecule type" value="Genomic_DNA"/>
</dbReference>
<dbReference type="PANTHER" id="PTHR43861">
    <property type="entry name" value="TRANS-ACONITATE 2-METHYLTRANSFERASE-RELATED"/>
    <property type="match status" value="1"/>
</dbReference>
<sequence length="340" mass="38055">MTSAAICPACTKGGLQSQFSVTATQAAQSIVLPTSDLDRNQRLTAHIHHLWGTDRCDIMKCGHCGFGFASPFVAGDADFYNLANSDVSYPTAKWEFRRTIEALKQAPRADTTVLEVGAGDGFFLDMLGAVPVEPGNITAVEYNTKSIRNLESRGYRTIASDIREARFDEHQSAFDFIFLFQVVEHMDGLDNLFGRFRYLLKPGGSVFIAVPNPRRIEYQESHDSVLDMPPNHVGRWTPRAFAELSARQSLRVVTTEIEPMDWAEFLKHDISYSHIRRTQLNPHGIPARIRSLPRGKFRRLAEAAAAAAYIPARLGSWAAAYRDRQTMGGSLWVELQHFAH</sequence>
<dbReference type="AlphaFoldDB" id="A0AAF1K8B9"/>
<dbReference type="Pfam" id="PF13489">
    <property type="entry name" value="Methyltransf_23"/>
    <property type="match status" value="1"/>
</dbReference>
<proteinExistence type="predicted"/>
<dbReference type="SUPFAM" id="SSF53335">
    <property type="entry name" value="S-adenosyl-L-methionine-dependent methyltransferases"/>
    <property type="match status" value="1"/>
</dbReference>
<reference evidence="1 2" key="1">
    <citation type="journal article" date="2018" name="Sci. Rep.">
        <title>Rhizobium tumorigenes sp. nov., a novel plant tumorigenic bacterium isolated from cane gall tumors on thornless blackberry.</title>
        <authorList>
            <person name="Kuzmanovi N."/>
            <person name="Smalla K."/>
            <person name="Gronow S."/>
            <person name="PuBawska J."/>
        </authorList>
    </citation>
    <scope>NUCLEOTIDE SEQUENCE [LARGE SCALE GENOMIC DNA]</scope>
    <source>
        <strain evidence="1 2">1078</strain>
    </source>
</reference>
<keyword evidence="1" id="KW-0489">Methyltransferase</keyword>
<gene>
    <name evidence="1" type="ORF">PR017_20615</name>
</gene>
<evidence type="ECO:0000313" key="2">
    <source>
        <dbReference type="Proteomes" id="UP000249499"/>
    </source>
</evidence>
<dbReference type="Gene3D" id="3.40.50.150">
    <property type="entry name" value="Vaccinia Virus protein VP39"/>
    <property type="match status" value="1"/>
</dbReference>
<accession>A0AAF1K8B9</accession>
<keyword evidence="2" id="KW-1185">Reference proteome</keyword>
<dbReference type="GO" id="GO:0032259">
    <property type="term" value="P:methylation"/>
    <property type="evidence" value="ECO:0007669"/>
    <property type="project" value="UniProtKB-KW"/>
</dbReference>
<geneLocation type="plasmid" evidence="1 2">
    <name>pRt1078</name>
</geneLocation>
<keyword evidence="1" id="KW-0614">Plasmid</keyword>
<dbReference type="InterPro" id="IPR029063">
    <property type="entry name" value="SAM-dependent_MTases_sf"/>
</dbReference>
<name>A0AAF1K8B9_9HYPH</name>